<evidence type="ECO:0000259" key="5">
    <source>
        <dbReference type="PROSITE" id="PS51078"/>
    </source>
</evidence>
<keyword evidence="2" id="KW-0238">DNA-binding</keyword>
<dbReference type="GO" id="GO:0003700">
    <property type="term" value="F:DNA-binding transcription factor activity"/>
    <property type="evidence" value="ECO:0007669"/>
    <property type="project" value="TreeGrafter"/>
</dbReference>
<dbReference type="EMBL" id="LYPC01000027">
    <property type="protein sequence ID" value="OCT12203.1"/>
    <property type="molecule type" value="Genomic_DNA"/>
</dbReference>
<dbReference type="SUPFAM" id="SSF46785">
    <property type="entry name" value="Winged helix' DNA-binding domain"/>
    <property type="match status" value="1"/>
</dbReference>
<dbReference type="Gene3D" id="1.10.10.10">
    <property type="entry name" value="Winged helix-like DNA-binding domain superfamily/Winged helix DNA-binding domain"/>
    <property type="match status" value="1"/>
</dbReference>
<evidence type="ECO:0000256" key="1">
    <source>
        <dbReference type="ARBA" id="ARBA00023015"/>
    </source>
</evidence>
<accession>A0A1C0ZVS4</accession>
<dbReference type="RefSeq" id="WP_065856276.1">
    <property type="nucleotide sequence ID" value="NZ_LYPC01000027.1"/>
</dbReference>
<evidence type="ECO:0000256" key="3">
    <source>
        <dbReference type="ARBA" id="ARBA00023163"/>
    </source>
</evidence>
<sequence>MSKETGEKQERYTIQSIDKALDLLVLLAEHGSLNLLELTDLLDQPKSSTYRIVLTLENRGFISRDDENGKYCLGYKQLMLTRGMLERNTLRSAALHEMKKLSEIYGDTINLGVLIDGEVLYVEILESTQPLRMTDTVGSRSPFHATAMGKAMTAFLPEVKVEELIALHGLAAMTKNTIVTNAQFLVELKRVREQGYAIDDQEIVEGARCLAAPIYNMYGNVEGAISMSVAMHRFADEVIPEMAASMKAAANRISRKLGYPCVD</sequence>
<dbReference type="OrthoDB" id="9791752at2"/>
<dbReference type="Pfam" id="PF09339">
    <property type="entry name" value="HTH_IclR"/>
    <property type="match status" value="1"/>
</dbReference>
<dbReference type="InterPro" id="IPR036388">
    <property type="entry name" value="WH-like_DNA-bd_sf"/>
</dbReference>
<dbReference type="Pfam" id="PF01614">
    <property type="entry name" value="IclR_C"/>
    <property type="match status" value="1"/>
</dbReference>
<dbReference type="InterPro" id="IPR014757">
    <property type="entry name" value="Tscrpt_reg_IclR_C"/>
</dbReference>
<dbReference type="PROSITE" id="PS51077">
    <property type="entry name" value="HTH_ICLR"/>
    <property type="match status" value="1"/>
</dbReference>
<dbReference type="InterPro" id="IPR036390">
    <property type="entry name" value="WH_DNA-bd_sf"/>
</dbReference>
<gene>
    <name evidence="6" type="ORF">A8709_30630</name>
</gene>
<dbReference type="PANTHER" id="PTHR30136:SF24">
    <property type="entry name" value="HTH-TYPE TRANSCRIPTIONAL REPRESSOR ALLR"/>
    <property type="match status" value="1"/>
</dbReference>
<dbReference type="STRING" id="512399.A8709_30630"/>
<comment type="caution">
    <text evidence="6">The sequence shown here is derived from an EMBL/GenBank/DDBJ whole genome shotgun (WGS) entry which is preliminary data.</text>
</comment>
<dbReference type="InterPro" id="IPR005471">
    <property type="entry name" value="Tscrpt_reg_IclR_N"/>
</dbReference>
<protein>
    <recommendedName>
        <fullName evidence="8">IclR family transcriptional regulator</fullName>
    </recommendedName>
</protein>
<keyword evidence="3" id="KW-0804">Transcription</keyword>
<dbReference type="Gene3D" id="3.30.450.40">
    <property type="match status" value="1"/>
</dbReference>
<dbReference type="PROSITE" id="PS51078">
    <property type="entry name" value="ICLR_ED"/>
    <property type="match status" value="1"/>
</dbReference>
<evidence type="ECO:0000259" key="4">
    <source>
        <dbReference type="PROSITE" id="PS51077"/>
    </source>
</evidence>
<feature type="domain" description="IclR-ED" evidence="5">
    <location>
        <begin position="76"/>
        <end position="259"/>
    </location>
</feature>
<dbReference type="AlphaFoldDB" id="A0A1C0ZVS4"/>
<dbReference type="GO" id="GO:0045892">
    <property type="term" value="P:negative regulation of DNA-templated transcription"/>
    <property type="evidence" value="ECO:0007669"/>
    <property type="project" value="UniProtKB-ARBA"/>
</dbReference>
<evidence type="ECO:0000313" key="7">
    <source>
        <dbReference type="Proteomes" id="UP000093309"/>
    </source>
</evidence>
<dbReference type="InterPro" id="IPR029016">
    <property type="entry name" value="GAF-like_dom_sf"/>
</dbReference>
<reference evidence="7" key="1">
    <citation type="submission" date="2016-05" db="EMBL/GenBank/DDBJ databases">
        <title>Paenibacillus oryzae. sp. nov., isolated from the rice root.</title>
        <authorList>
            <person name="Zhang J."/>
            <person name="Zhang X."/>
        </authorList>
    </citation>
    <scope>NUCLEOTIDE SEQUENCE [LARGE SCALE GENOMIC DNA]</scope>
    <source>
        <strain evidence="7">KCTC13222</strain>
    </source>
</reference>
<evidence type="ECO:0000256" key="2">
    <source>
        <dbReference type="ARBA" id="ARBA00023125"/>
    </source>
</evidence>
<dbReference type="SUPFAM" id="SSF55781">
    <property type="entry name" value="GAF domain-like"/>
    <property type="match status" value="1"/>
</dbReference>
<keyword evidence="1" id="KW-0805">Transcription regulation</keyword>
<dbReference type="GO" id="GO:0003677">
    <property type="term" value="F:DNA binding"/>
    <property type="evidence" value="ECO:0007669"/>
    <property type="project" value="UniProtKB-KW"/>
</dbReference>
<feature type="domain" description="HTH iclR-type" evidence="4">
    <location>
        <begin position="14"/>
        <end position="75"/>
    </location>
</feature>
<dbReference type="InterPro" id="IPR050707">
    <property type="entry name" value="HTH_MetabolicPath_Reg"/>
</dbReference>
<evidence type="ECO:0008006" key="8">
    <source>
        <dbReference type="Google" id="ProtNLM"/>
    </source>
</evidence>
<dbReference type="SMART" id="SM00346">
    <property type="entry name" value="HTH_ICLR"/>
    <property type="match status" value="1"/>
</dbReference>
<proteinExistence type="predicted"/>
<keyword evidence="7" id="KW-1185">Reference proteome</keyword>
<evidence type="ECO:0000313" key="6">
    <source>
        <dbReference type="EMBL" id="OCT12203.1"/>
    </source>
</evidence>
<dbReference type="PANTHER" id="PTHR30136">
    <property type="entry name" value="HELIX-TURN-HELIX TRANSCRIPTIONAL REGULATOR, ICLR FAMILY"/>
    <property type="match status" value="1"/>
</dbReference>
<dbReference type="Proteomes" id="UP000093309">
    <property type="component" value="Unassembled WGS sequence"/>
</dbReference>
<name>A0A1C0ZVS4_9BACL</name>
<organism evidence="6 7">
    <name type="scientific">Paenibacillus pectinilyticus</name>
    <dbReference type="NCBI Taxonomy" id="512399"/>
    <lineage>
        <taxon>Bacteria</taxon>
        <taxon>Bacillati</taxon>
        <taxon>Bacillota</taxon>
        <taxon>Bacilli</taxon>
        <taxon>Bacillales</taxon>
        <taxon>Paenibacillaceae</taxon>
        <taxon>Paenibacillus</taxon>
    </lineage>
</organism>